<evidence type="ECO:0000256" key="1">
    <source>
        <dbReference type="ARBA" id="ARBA00004651"/>
    </source>
</evidence>
<accession>A0A1I4TBU2</accession>
<keyword evidence="7" id="KW-0479">Metal-binding</keyword>
<keyword evidence="4 8" id="KW-0812">Transmembrane</keyword>
<gene>
    <name evidence="9" type="ORF">SAMN05421863_10495</name>
</gene>
<evidence type="ECO:0000313" key="10">
    <source>
        <dbReference type="Proteomes" id="UP000183287"/>
    </source>
</evidence>
<feature type="transmembrane region" description="Helical" evidence="8">
    <location>
        <begin position="21"/>
        <end position="44"/>
    </location>
</feature>
<evidence type="ECO:0000256" key="2">
    <source>
        <dbReference type="ARBA" id="ARBA00008488"/>
    </source>
</evidence>
<dbReference type="Proteomes" id="UP000183287">
    <property type="component" value="Unassembled WGS sequence"/>
</dbReference>
<evidence type="ECO:0000313" key="9">
    <source>
        <dbReference type="EMBL" id="SFM74050.1"/>
    </source>
</evidence>
<evidence type="ECO:0000256" key="7">
    <source>
        <dbReference type="PIRSR" id="PIRSR604254-1"/>
    </source>
</evidence>
<dbReference type="OrthoDB" id="9813689at2"/>
<keyword evidence="7" id="KW-0862">Zinc</keyword>
<feature type="transmembrane region" description="Helical" evidence="8">
    <location>
        <begin position="167"/>
        <end position="186"/>
    </location>
</feature>
<dbReference type="RefSeq" id="WP_074906425.1">
    <property type="nucleotide sequence ID" value="NZ_FOUB01000049.1"/>
</dbReference>
<keyword evidence="10" id="KW-1185">Reference proteome</keyword>
<dbReference type="GO" id="GO:0046872">
    <property type="term" value="F:metal ion binding"/>
    <property type="evidence" value="ECO:0007669"/>
    <property type="project" value="UniProtKB-KW"/>
</dbReference>
<sequence>MKIILAEPEREQSRGEEIANSISHGIGLVSALVATPFLIMHAVGHPDTRFITGASLFMATMVLLYLASTLYHALPRGKAKRVFKIVEHCAIFLLIAGTYTPFTLGVLHGAWGWTLLGIVWSLAAIGVALKVFDKIHNPIISTSLYLLMGWLILIAIYPLYTRIPVSGLLWLVAGGMAYTIGVFFFVTDSRFRYGHFLWHLFVMVGTACHYFAVLWYAAS</sequence>
<dbReference type="STRING" id="44574.AAW31_10170"/>
<feature type="transmembrane region" description="Helical" evidence="8">
    <location>
        <begin position="85"/>
        <end position="104"/>
    </location>
</feature>
<keyword evidence="3" id="KW-1003">Cell membrane</keyword>
<dbReference type="InterPro" id="IPR004254">
    <property type="entry name" value="AdipoR/HlyIII-related"/>
</dbReference>
<feature type="transmembrane region" description="Helical" evidence="8">
    <location>
        <begin position="144"/>
        <end position="161"/>
    </location>
</feature>
<dbReference type="Pfam" id="PF03006">
    <property type="entry name" value="HlyIII"/>
    <property type="match status" value="1"/>
</dbReference>
<dbReference type="EMBL" id="FOUB01000049">
    <property type="protein sequence ID" value="SFM74050.1"/>
    <property type="molecule type" value="Genomic_DNA"/>
</dbReference>
<proteinExistence type="inferred from homology"/>
<dbReference type="GO" id="GO:0005886">
    <property type="term" value="C:plasma membrane"/>
    <property type="evidence" value="ECO:0007669"/>
    <property type="project" value="UniProtKB-SubCell"/>
</dbReference>
<feature type="transmembrane region" description="Helical" evidence="8">
    <location>
        <begin position="198"/>
        <end position="218"/>
    </location>
</feature>
<dbReference type="InterPro" id="IPR005744">
    <property type="entry name" value="Hy-lIII"/>
</dbReference>
<dbReference type="NCBIfam" id="TIGR01065">
    <property type="entry name" value="hlyIII"/>
    <property type="match status" value="1"/>
</dbReference>
<feature type="binding site" evidence="7">
    <location>
        <position position="195"/>
    </location>
    <ligand>
        <name>Zn(2+)</name>
        <dbReference type="ChEBI" id="CHEBI:29105"/>
    </ligand>
</feature>
<organism evidence="9 10">
    <name type="scientific">Nitrosomonas communis</name>
    <dbReference type="NCBI Taxonomy" id="44574"/>
    <lineage>
        <taxon>Bacteria</taxon>
        <taxon>Pseudomonadati</taxon>
        <taxon>Pseudomonadota</taxon>
        <taxon>Betaproteobacteria</taxon>
        <taxon>Nitrosomonadales</taxon>
        <taxon>Nitrosomonadaceae</taxon>
        <taxon>Nitrosomonas</taxon>
    </lineage>
</organism>
<feature type="transmembrane region" description="Helical" evidence="8">
    <location>
        <begin position="50"/>
        <end position="73"/>
    </location>
</feature>
<feature type="transmembrane region" description="Helical" evidence="8">
    <location>
        <begin position="110"/>
        <end position="132"/>
    </location>
</feature>
<keyword evidence="5 8" id="KW-1133">Transmembrane helix</keyword>
<dbReference type="PANTHER" id="PTHR20855">
    <property type="entry name" value="ADIPOR/PROGESTIN RECEPTOR-RELATED"/>
    <property type="match status" value="1"/>
</dbReference>
<feature type="binding site" evidence="7">
    <location>
        <position position="72"/>
    </location>
    <ligand>
        <name>Zn(2+)</name>
        <dbReference type="ChEBI" id="CHEBI:29105"/>
    </ligand>
</feature>
<evidence type="ECO:0000256" key="4">
    <source>
        <dbReference type="ARBA" id="ARBA00022692"/>
    </source>
</evidence>
<evidence type="ECO:0000256" key="5">
    <source>
        <dbReference type="ARBA" id="ARBA00022989"/>
    </source>
</evidence>
<evidence type="ECO:0000256" key="3">
    <source>
        <dbReference type="ARBA" id="ARBA00022475"/>
    </source>
</evidence>
<comment type="subcellular location">
    <subcellularLocation>
        <location evidence="1">Cell membrane</location>
        <topology evidence="1">Multi-pass membrane protein</topology>
    </subcellularLocation>
</comment>
<feature type="binding site" evidence="7">
    <location>
        <position position="199"/>
    </location>
    <ligand>
        <name>Zn(2+)</name>
        <dbReference type="ChEBI" id="CHEBI:29105"/>
    </ligand>
</feature>
<dbReference type="PANTHER" id="PTHR20855:SF3">
    <property type="entry name" value="LD03007P"/>
    <property type="match status" value="1"/>
</dbReference>
<dbReference type="GO" id="GO:0140911">
    <property type="term" value="F:pore-forming activity"/>
    <property type="evidence" value="ECO:0007669"/>
    <property type="project" value="InterPro"/>
</dbReference>
<dbReference type="AlphaFoldDB" id="A0A1I4TBU2"/>
<evidence type="ECO:0000256" key="8">
    <source>
        <dbReference type="SAM" id="Phobius"/>
    </source>
</evidence>
<protein>
    <submittedName>
        <fullName evidence="9">Hemolysin III</fullName>
    </submittedName>
</protein>
<name>A0A1I4TBU2_9PROT</name>
<evidence type="ECO:0000256" key="6">
    <source>
        <dbReference type="ARBA" id="ARBA00023136"/>
    </source>
</evidence>
<keyword evidence="6 8" id="KW-0472">Membrane</keyword>
<comment type="similarity">
    <text evidence="2">Belongs to the UPF0073 (Hly-III) family.</text>
</comment>
<reference evidence="10" key="1">
    <citation type="submission" date="2016-10" db="EMBL/GenBank/DDBJ databases">
        <authorList>
            <person name="Varghese N."/>
            <person name="Submissions S."/>
        </authorList>
    </citation>
    <scope>NUCLEOTIDE SEQUENCE [LARGE SCALE GENOMIC DNA]</scope>
    <source>
        <strain evidence="10">Nm44</strain>
    </source>
</reference>